<reference evidence="3" key="1">
    <citation type="journal article" date="2015" name="Nature">
        <title>Complex archaea that bridge the gap between prokaryotes and eukaryotes.</title>
        <authorList>
            <person name="Spang A."/>
            <person name="Saw J.H."/>
            <person name="Jorgensen S.L."/>
            <person name="Zaremba-Niedzwiedzka K."/>
            <person name="Martijn J."/>
            <person name="Lind A.E."/>
            <person name="van Eijk R."/>
            <person name="Schleper C."/>
            <person name="Guy L."/>
            <person name="Ettema T.J."/>
        </authorList>
    </citation>
    <scope>NUCLEOTIDE SEQUENCE</scope>
</reference>
<dbReference type="GO" id="GO:0000976">
    <property type="term" value="F:transcription cis-regulatory region binding"/>
    <property type="evidence" value="ECO:0007669"/>
    <property type="project" value="TreeGrafter"/>
</dbReference>
<dbReference type="EMBL" id="LAZR01000188">
    <property type="protein sequence ID" value="KKN83251.1"/>
    <property type="molecule type" value="Genomic_DNA"/>
</dbReference>
<dbReference type="PROSITE" id="PS50977">
    <property type="entry name" value="HTH_TETR_2"/>
    <property type="match status" value="1"/>
</dbReference>
<dbReference type="InterPro" id="IPR023772">
    <property type="entry name" value="DNA-bd_HTH_TetR-type_CS"/>
</dbReference>
<dbReference type="SUPFAM" id="SSF46689">
    <property type="entry name" value="Homeodomain-like"/>
    <property type="match status" value="1"/>
</dbReference>
<accession>A0A0F9WBR7</accession>
<dbReference type="InterPro" id="IPR039536">
    <property type="entry name" value="TetR_C_Proteobacteria"/>
</dbReference>
<feature type="domain" description="HTH tetR-type" evidence="2">
    <location>
        <begin position="4"/>
        <end position="64"/>
    </location>
</feature>
<dbReference type="InterPro" id="IPR050109">
    <property type="entry name" value="HTH-type_TetR-like_transc_reg"/>
</dbReference>
<sequence length="205" mass="22562">MNENASKSRILSTARALFFVNGFDKVTTDLLAREASVSKATIYRYFDNMSDILQHVLEAEADVFRAEVLGDISSHPDLRTALTSFGRKFLSFLSEQDSVKFTCLIHEVARDYPQVGRIFYTAAFEAVCTAVSGLLAQGQETGELRDDFDPADVAEDLISLLKGFGTVRAQLGLTTRPYKDIDQHVARGVDTILIAYRASDGPALA</sequence>
<dbReference type="PANTHER" id="PTHR30055:SF146">
    <property type="entry name" value="HTH-TYPE TRANSCRIPTIONAL DUAL REGULATOR CECR"/>
    <property type="match status" value="1"/>
</dbReference>
<dbReference type="Pfam" id="PF14246">
    <property type="entry name" value="TetR_C_7"/>
    <property type="match status" value="1"/>
</dbReference>
<dbReference type="Pfam" id="PF00440">
    <property type="entry name" value="TetR_N"/>
    <property type="match status" value="1"/>
</dbReference>
<dbReference type="Gene3D" id="1.10.357.10">
    <property type="entry name" value="Tetracycline Repressor, domain 2"/>
    <property type="match status" value="1"/>
</dbReference>
<dbReference type="InterPro" id="IPR001647">
    <property type="entry name" value="HTH_TetR"/>
</dbReference>
<protein>
    <recommendedName>
        <fullName evidence="2">HTH tetR-type domain-containing protein</fullName>
    </recommendedName>
</protein>
<dbReference type="PRINTS" id="PR00455">
    <property type="entry name" value="HTHTETR"/>
</dbReference>
<name>A0A0F9WBR7_9ZZZZ</name>
<evidence type="ECO:0000256" key="1">
    <source>
        <dbReference type="ARBA" id="ARBA00023125"/>
    </source>
</evidence>
<dbReference type="PANTHER" id="PTHR30055">
    <property type="entry name" value="HTH-TYPE TRANSCRIPTIONAL REGULATOR RUTR"/>
    <property type="match status" value="1"/>
</dbReference>
<dbReference type="InterPro" id="IPR009057">
    <property type="entry name" value="Homeodomain-like_sf"/>
</dbReference>
<dbReference type="PROSITE" id="PS01081">
    <property type="entry name" value="HTH_TETR_1"/>
    <property type="match status" value="1"/>
</dbReference>
<proteinExistence type="predicted"/>
<dbReference type="SUPFAM" id="SSF48498">
    <property type="entry name" value="Tetracyclin repressor-like, C-terminal domain"/>
    <property type="match status" value="1"/>
</dbReference>
<dbReference type="InterPro" id="IPR036271">
    <property type="entry name" value="Tet_transcr_reg_TetR-rel_C_sf"/>
</dbReference>
<evidence type="ECO:0000313" key="3">
    <source>
        <dbReference type="EMBL" id="KKN83251.1"/>
    </source>
</evidence>
<comment type="caution">
    <text evidence="3">The sequence shown here is derived from an EMBL/GenBank/DDBJ whole genome shotgun (WGS) entry which is preliminary data.</text>
</comment>
<dbReference type="AlphaFoldDB" id="A0A0F9WBR7"/>
<organism evidence="3">
    <name type="scientific">marine sediment metagenome</name>
    <dbReference type="NCBI Taxonomy" id="412755"/>
    <lineage>
        <taxon>unclassified sequences</taxon>
        <taxon>metagenomes</taxon>
        <taxon>ecological metagenomes</taxon>
    </lineage>
</organism>
<dbReference type="GO" id="GO:0003700">
    <property type="term" value="F:DNA-binding transcription factor activity"/>
    <property type="evidence" value="ECO:0007669"/>
    <property type="project" value="TreeGrafter"/>
</dbReference>
<keyword evidence="1" id="KW-0238">DNA-binding</keyword>
<evidence type="ECO:0000259" key="2">
    <source>
        <dbReference type="PROSITE" id="PS50977"/>
    </source>
</evidence>
<dbReference type="Gene3D" id="1.10.10.60">
    <property type="entry name" value="Homeodomain-like"/>
    <property type="match status" value="1"/>
</dbReference>
<gene>
    <name evidence="3" type="ORF">LCGC14_0301240</name>
</gene>